<feature type="transmembrane region" description="Helical" evidence="6">
    <location>
        <begin position="172"/>
        <end position="191"/>
    </location>
</feature>
<reference evidence="7 8" key="1">
    <citation type="submission" date="2016-10" db="EMBL/GenBank/DDBJ databases">
        <title>Genome sequence of the basidiomycete white-rot fungus Trametes pubescens.</title>
        <authorList>
            <person name="Makela M.R."/>
            <person name="Granchi Z."/>
            <person name="Peng M."/>
            <person name="De Vries R.P."/>
            <person name="Grigoriev I."/>
            <person name="Riley R."/>
            <person name="Hilden K."/>
        </authorList>
    </citation>
    <scope>NUCLEOTIDE SEQUENCE [LARGE SCALE GENOMIC DNA]</scope>
    <source>
        <strain evidence="7 8">FBCC735</strain>
    </source>
</reference>
<evidence type="ECO:0000256" key="4">
    <source>
        <dbReference type="ARBA" id="ARBA00023136"/>
    </source>
</evidence>
<feature type="transmembrane region" description="Helical" evidence="6">
    <location>
        <begin position="53"/>
        <end position="74"/>
    </location>
</feature>
<evidence type="ECO:0000313" key="8">
    <source>
        <dbReference type="Proteomes" id="UP000184267"/>
    </source>
</evidence>
<dbReference type="AlphaFoldDB" id="A0A1M2VWQ1"/>
<evidence type="ECO:0000256" key="5">
    <source>
        <dbReference type="SAM" id="MobiDB-lite"/>
    </source>
</evidence>
<keyword evidence="2 6" id="KW-0812">Transmembrane</keyword>
<feature type="transmembrane region" description="Helical" evidence="6">
    <location>
        <begin position="243"/>
        <end position="266"/>
    </location>
</feature>
<feature type="region of interest" description="Disordered" evidence="5">
    <location>
        <begin position="321"/>
        <end position="365"/>
    </location>
</feature>
<dbReference type="GO" id="GO:0015095">
    <property type="term" value="F:magnesium ion transmembrane transporter activity"/>
    <property type="evidence" value="ECO:0007669"/>
    <property type="project" value="InterPro"/>
</dbReference>
<keyword evidence="3 6" id="KW-1133">Transmembrane helix</keyword>
<dbReference type="GO" id="GO:0016020">
    <property type="term" value="C:membrane"/>
    <property type="evidence" value="ECO:0007669"/>
    <property type="project" value="UniProtKB-SubCell"/>
</dbReference>
<evidence type="ECO:0008006" key="9">
    <source>
        <dbReference type="Google" id="ProtNLM"/>
    </source>
</evidence>
<feature type="transmembrane region" description="Helical" evidence="6">
    <location>
        <begin position="146"/>
        <end position="165"/>
    </location>
</feature>
<proteinExistence type="predicted"/>
<dbReference type="EMBL" id="MNAD01000537">
    <property type="protein sequence ID" value="OJT12044.1"/>
    <property type="molecule type" value="Genomic_DNA"/>
</dbReference>
<dbReference type="PANTHER" id="PTHR12570">
    <property type="match status" value="1"/>
</dbReference>
<dbReference type="Pfam" id="PF05653">
    <property type="entry name" value="Mg_trans_NIPA"/>
    <property type="match status" value="1"/>
</dbReference>
<dbReference type="SUPFAM" id="SSF103481">
    <property type="entry name" value="Multidrug resistance efflux transporter EmrE"/>
    <property type="match status" value="1"/>
</dbReference>
<comment type="subcellular location">
    <subcellularLocation>
        <location evidence="1">Membrane</location>
        <topology evidence="1">Multi-pass membrane protein</topology>
    </subcellularLocation>
</comment>
<comment type="caution">
    <text evidence="7">The sequence shown here is derived from an EMBL/GenBank/DDBJ whole genome shotgun (WGS) entry which is preliminary data.</text>
</comment>
<evidence type="ECO:0000313" key="7">
    <source>
        <dbReference type="EMBL" id="OJT12044.1"/>
    </source>
</evidence>
<dbReference type="InterPro" id="IPR037185">
    <property type="entry name" value="EmrE-like"/>
</dbReference>
<feature type="transmembrane region" description="Helical" evidence="6">
    <location>
        <begin position="6"/>
        <end position="25"/>
    </location>
</feature>
<feature type="transmembrane region" description="Helical" evidence="6">
    <location>
        <begin position="211"/>
        <end position="231"/>
    </location>
</feature>
<sequence>MVEDKYIGLLLALGGSVGIGSSFILTKKGLMQASQASAYAAASDSHTYFKSPLWWVGMTLMVIGEIANFAAYAFAPPILVTPLGALSVIIGAILASFLLNERLGHLGRVGCALCLLGSLIIVLHAPPDKPIETVDQILHFALQPGFLFYCFVVAVFSLCMIYFVVPRYGRTFPLVYLSICSLVGSVSVMAIKGLGVAVKLTLSGNNQFGRPATYVFGLLVAGCIVVQMNYFNKALDTFSTNVVNPMYYVGFSTATIVASIILFQGINTDDPANSLSLLAGFITTFLGVHLLELSRSAESARPVDDGYVRTHDGDVVGLETIYEPEPGDDDEGDERTHLRSGSLERGHGHGLGLGLGSRANGDLHV</sequence>
<accession>A0A1M2VWQ1</accession>
<feature type="transmembrane region" description="Helical" evidence="6">
    <location>
        <begin position="272"/>
        <end position="291"/>
    </location>
</feature>
<evidence type="ECO:0000256" key="6">
    <source>
        <dbReference type="SAM" id="Phobius"/>
    </source>
</evidence>
<gene>
    <name evidence="7" type="ORF">TRAPUB_11417</name>
</gene>
<dbReference type="PANTHER" id="PTHR12570:SF85">
    <property type="entry name" value="DUF803 DOMAIN MEMBRANE PROTEIN (AFU_ORTHOLOGUE AFUA_1G15880)"/>
    <property type="match status" value="1"/>
</dbReference>
<evidence type="ECO:0000256" key="2">
    <source>
        <dbReference type="ARBA" id="ARBA00022692"/>
    </source>
</evidence>
<dbReference type="OMA" id="STWMPWF"/>
<feature type="compositionally biased region" description="Basic and acidic residues" evidence="5">
    <location>
        <begin position="334"/>
        <end position="347"/>
    </location>
</feature>
<keyword evidence="4 6" id="KW-0472">Membrane</keyword>
<dbReference type="OrthoDB" id="6428174at2759"/>
<evidence type="ECO:0000256" key="1">
    <source>
        <dbReference type="ARBA" id="ARBA00004141"/>
    </source>
</evidence>
<protein>
    <recommendedName>
        <fullName evidence="9">DUF803-domain-containing protein</fullName>
    </recommendedName>
</protein>
<evidence type="ECO:0000256" key="3">
    <source>
        <dbReference type="ARBA" id="ARBA00022989"/>
    </source>
</evidence>
<organism evidence="7 8">
    <name type="scientific">Trametes pubescens</name>
    <name type="common">White-rot fungus</name>
    <dbReference type="NCBI Taxonomy" id="154538"/>
    <lineage>
        <taxon>Eukaryota</taxon>
        <taxon>Fungi</taxon>
        <taxon>Dikarya</taxon>
        <taxon>Basidiomycota</taxon>
        <taxon>Agaricomycotina</taxon>
        <taxon>Agaricomycetes</taxon>
        <taxon>Polyporales</taxon>
        <taxon>Polyporaceae</taxon>
        <taxon>Trametes</taxon>
    </lineage>
</organism>
<keyword evidence="8" id="KW-1185">Reference proteome</keyword>
<name>A0A1M2VWQ1_TRAPU</name>
<feature type="transmembrane region" description="Helical" evidence="6">
    <location>
        <begin position="106"/>
        <end position="126"/>
    </location>
</feature>
<feature type="transmembrane region" description="Helical" evidence="6">
    <location>
        <begin position="80"/>
        <end position="99"/>
    </location>
</feature>
<dbReference type="InterPro" id="IPR008521">
    <property type="entry name" value="Mg_trans_NIPA"/>
</dbReference>
<dbReference type="Proteomes" id="UP000184267">
    <property type="component" value="Unassembled WGS sequence"/>
</dbReference>